<organism evidence="1 2">
    <name type="scientific">Leptospira noguchii serovar Autumnalis str. ZUN142</name>
    <dbReference type="NCBI Taxonomy" id="1085540"/>
    <lineage>
        <taxon>Bacteria</taxon>
        <taxon>Pseudomonadati</taxon>
        <taxon>Spirochaetota</taxon>
        <taxon>Spirochaetia</taxon>
        <taxon>Leptospirales</taxon>
        <taxon>Leptospiraceae</taxon>
        <taxon>Leptospira</taxon>
    </lineage>
</organism>
<dbReference type="EMBL" id="AHOP02000063">
    <property type="protein sequence ID" value="EMO38825.1"/>
    <property type="molecule type" value="Genomic_DNA"/>
</dbReference>
<sequence>MWKILFQKTNSSRKTVFEKVSSKFYFLQNAISHPFKGFLRSLHQSLYNRIS</sequence>
<dbReference type="Proteomes" id="UP000012153">
    <property type="component" value="Unassembled WGS sequence"/>
</dbReference>
<comment type="caution">
    <text evidence="1">The sequence shown here is derived from an EMBL/GenBank/DDBJ whole genome shotgun (WGS) entry which is preliminary data.</text>
</comment>
<evidence type="ECO:0000313" key="2">
    <source>
        <dbReference type="Proteomes" id="UP000012153"/>
    </source>
</evidence>
<name>M6U2V4_9LEPT</name>
<protein>
    <submittedName>
        <fullName evidence="1">Uncharacterized protein</fullName>
    </submittedName>
</protein>
<dbReference type="AlphaFoldDB" id="M6U2V4"/>
<accession>M6U2V4</accession>
<proteinExistence type="predicted"/>
<evidence type="ECO:0000313" key="1">
    <source>
        <dbReference type="EMBL" id="EMO38825.1"/>
    </source>
</evidence>
<reference evidence="1 2" key="1">
    <citation type="submission" date="2013-01" db="EMBL/GenBank/DDBJ databases">
        <authorList>
            <person name="Harkins D.M."/>
            <person name="Durkin A.S."/>
            <person name="Brinkac L.M."/>
            <person name="Haft D.H."/>
            <person name="Selengut J.D."/>
            <person name="Sanka R."/>
            <person name="DePew J."/>
            <person name="Purushe J."/>
            <person name="Matthias M.A."/>
            <person name="Vinetz J.M."/>
            <person name="Sutton G.G."/>
            <person name="Nierman W.C."/>
            <person name="Fouts D.E."/>
        </authorList>
    </citation>
    <scope>NUCLEOTIDE SEQUENCE [LARGE SCALE GENOMIC DNA]</scope>
    <source>
        <strain evidence="1 2">ZUN142</strain>
    </source>
</reference>
<gene>
    <name evidence="1" type="ORF">LEP1GSC186_2896</name>
</gene>